<reference evidence="2 3" key="1">
    <citation type="journal article" date="2009" name="Stand. Genomic Sci.">
        <title>Complete genome sequence of Streptobacillus moniliformis type strain (9901T).</title>
        <authorList>
            <person name="Nolan M."/>
            <person name="Gronow S."/>
            <person name="Lapidus A."/>
            <person name="Ivanova N."/>
            <person name="Copeland A."/>
            <person name="Lucas S."/>
            <person name="Del Rio T.G."/>
            <person name="Chen F."/>
            <person name="Tice H."/>
            <person name="Pitluck S."/>
            <person name="Cheng J.F."/>
            <person name="Sims D."/>
            <person name="Meincke L."/>
            <person name="Bruce D."/>
            <person name="Goodwin L."/>
            <person name="Brettin T."/>
            <person name="Han C."/>
            <person name="Detter J.C."/>
            <person name="Ovchinikova G."/>
            <person name="Pati A."/>
            <person name="Mavromatis K."/>
            <person name="Mikhailova N."/>
            <person name="Chen A."/>
            <person name="Palaniappan K."/>
            <person name="Land M."/>
            <person name="Hauser L."/>
            <person name="Chang Y.J."/>
            <person name="Jeffries C.D."/>
            <person name="Rohde M."/>
            <person name="Sproer C."/>
            <person name="Goker M."/>
            <person name="Bristow J."/>
            <person name="Eisen J.A."/>
            <person name="Markowitz V."/>
            <person name="Hugenholtz P."/>
            <person name="Kyrpides N.C."/>
            <person name="Klenk H.P."/>
            <person name="Chain P."/>
        </authorList>
    </citation>
    <scope>NUCLEOTIDE SEQUENCE [LARGE SCALE GENOMIC DNA]</scope>
    <source>
        <strain evidence="3">ATCC 14647 / DSM 12112 / NCTC 10651 / 9901</strain>
    </source>
</reference>
<dbReference type="EMBL" id="CP001779">
    <property type="protein sequence ID" value="ACZ01330.1"/>
    <property type="molecule type" value="Genomic_DNA"/>
</dbReference>
<dbReference type="STRING" id="519441.Smon_0863"/>
<dbReference type="SUPFAM" id="SSF47413">
    <property type="entry name" value="lambda repressor-like DNA-binding domains"/>
    <property type="match status" value="1"/>
</dbReference>
<dbReference type="Pfam" id="PF01381">
    <property type="entry name" value="HTH_3"/>
    <property type="match status" value="1"/>
</dbReference>
<proteinExistence type="predicted"/>
<dbReference type="PROSITE" id="PS50943">
    <property type="entry name" value="HTH_CROC1"/>
    <property type="match status" value="1"/>
</dbReference>
<evidence type="ECO:0000313" key="3">
    <source>
        <dbReference type="Proteomes" id="UP000002072"/>
    </source>
</evidence>
<feature type="domain" description="HTH cro/C1-type" evidence="1">
    <location>
        <begin position="11"/>
        <end position="65"/>
    </location>
</feature>
<gene>
    <name evidence="2" type="ordered locus">Smon_0863</name>
</gene>
<dbReference type="InterPro" id="IPR001387">
    <property type="entry name" value="Cro/C1-type_HTH"/>
</dbReference>
<dbReference type="HOGENOM" id="CLU_066192_1_10_0"/>
<organism evidence="2 3">
    <name type="scientific">Streptobacillus moniliformis (strain ATCC 14647 / DSM 12112 / NCTC 10651 / 9901)</name>
    <dbReference type="NCBI Taxonomy" id="519441"/>
    <lineage>
        <taxon>Bacteria</taxon>
        <taxon>Fusobacteriati</taxon>
        <taxon>Fusobacteriota</taxon>
        <taxon>Fusobacteriia</taxon>
        <taxon>Fusobacteriales</taxon>
        <taxon>Leptotrichiaceae</taxon>
        <taxon>Streptobacillus</taxon>
    </lineage>
</organism>
<dbReference type="InterPro" id="IPR010982">
    <property type="entry name" value="Lambda_DNA-bd_dom_sf"/>
</dbReference>
<name>D1AYF4_STRM9</name>
<dbReference type="SMART" id="SM00530">
    <property type="entry name" value="HTH_XRE"/>
    <property type="match status" value="1"/>
</dbReference>
<accession>D1AYF4</accession>
<dbReference type="OrthoDB" id="2475196at2"/>
<evidence type="ECO:0000313" key="2">
    <source>
        <dbReference type="EMBL" id="ACZ01330.1"/>
    </source>
</evidence>
<dbReference type="RefSeq" id="WP_012858879.1">
    <property type="nucleotide sequence ID" value="NC_013515.1"/>
</dbReference>
<dbReference type="Gene3D" id="1.10.260.40">
    <property type="entry name" value="lambda repressor-like DNA-binding domains"/>
    <property type="match status" value="1"/>
</dbReference>
<dbReference type="GeneID" id="29673780"/>
<protein>
    <submittedName>
        <fullName evidence="2">Transcriptional regulator, XRE family</fullName>
    </submittedName>
</protein>
<sequence length="130" mass="15217">MKKKSNFNFRLKEALKIKKMSQRMLALQTNLSPATIFNYLKGRNAAKYENIVKIAKCLNIDPQWLDGYDVPISNLFINYPFTIAEKKDLDNWLNTNKLYFDSLNISSDDKETLKNIMIESFIKSLKNKDK</sequence>
<dbReference type="eggNOG" id="COG1396">
    <property type="taxonomic scope" value="Bacteria"/>
</dbReference>
<keyword evidence="3" id="KW-1185">Reference proteome</keyword>
<dbReference type="AlphaFoldDB" id="D1AYF4"/>
<evidence type="ECO:0000259" key="1">
    <source>
        <dbReference type="PROSITE" id="PS50943"/>
    </source>
</evidence>
<dbReference type="Proteomes" id="UP000002072">
    <property type="component" value="Chromosome"/>
</dbReference>
<dbReference type="KEGG" id="smf:Smon_0863"/>
<dbReference type="CDD" id="cd00093">
    <property type="entry name" value="HTH_XRE"/>
    <property type="match status" value="1"/>
</dbReference>
<dbReference type="GO" id="GO:0003677">
    <property type="term" value="F:DNA binding"/>
    <property type="evidence" value="ECO:0007669"/>
    <property type="project" value="InterPro"/>
</dbReference>